<keyword evidence="2" id="KW-0472">Membrane</keyword>
<proteinExistence type="predicted"/>
<evidence type="ECO:0000313" key="3">
    <source>
        <dbReference type="EMBL" id="MDQ6599016.1"/>
    </source>
</evidence>
<name>A0A4R5VK43_9BACI</name>
<organism evidence="4 5">
    <name type="scientific">Bacillus salipaludis</name>
    <dbReference type="NCBI Taxonomy" id="2547811"/>
    <lineage>
        <taxon>Bacteria</taxon>
        <taxon>Bacillati</taxon>
        <taxon>Bacillota</taxon>
        <taxon>Bacilli</taxon>
        <taxon>Bacillales</taxon>
        <taxon>Bacillaceae</taxon>
        <taxon>Bacillus</taxon>
    </lineage>
</organism>
<sequence length="90" mass="10711">MSDEPQGQPQEQTQEQLEENSHTLKNEIKHEIKHELKAEFSNFRQKRKRLLVYSVCLFALGVLIGFGGGRATHFDHHYEHDHIQKWHHKQ</sequence>
<comment type="caution">
    <text evidence="4">The sequence shown here is derived from an EMBL/GenBank/DDBJ whole genome shotgun (WGS) entry which is preliminary data.</text>
</comment>
<gene>
    <name evidence="4" type="ORF">E2K98_23995</name>
    <name evidence="3" type="ORF">RCG21_22155</name>
</gene>
<accession>A0A4R5VK43</accession>
<feature type="compositionally biased region" description="Low complexity" evidence="1">
    <location>
        <begin position="1"/>
        <end position="15"/>
    </location>
</feature>
<reference evidence="4 5" key="1">
    <citation type="submission" date="2019-03" db="EMBL/GenBank/DDBJ databases">
        <title>Bacillus niacini sp. nov. a Nicotinate-Metabolizing Mesophile Isolated from Soil.</title>
        <authorList>
            <person name="Zhang G."/>
        </authorList>
    </citation>
    <scope>NUCLEOTIDE SEQUENCE [LARGE SCALE GENOMIC DNA]</scope>
    <source>
        <strain evidence="4 5">WN066</strain>
    </source>
</reference>
<evidence type="ECO:0000313" key="6">
    <source>
        <dbReference type="Proteomes" id="UP001178888"/>
    </source>
</evidence>
<dbReference type="Proteomes" id="UP001178888">
    <property type="component" value="Unassembled WGS sequence"/>
</dbReference>
<dbReference type="AlphaFoldDB" id="A0A4R5VK43"/>
<keyword evidence="2" id="KW-1133">Transmembrane helix</keyword>
<dbReference type="EMBL" id="JAVGVR010000001">
    <property type="protein sequence ID" value="MDQ6599016.1"/>
    <property type="molecule type" value="Genomic_DNA"/>
</dbReference>
<dbReference type="RefSeq" id="WP_133338674.1">
    <property type="nucleotide sequence ID" value="NZ_JAVGVR010000001.1"/>
</dbReference>
<feature type="transmembrane region" description="Helical" evidence="2">
    <location>
        <begin position="50"/>
        <end position="69"/>
    </location>
</feature>
<dbReference type="EMBL" id="SMYO01000015">
    <property type="protein sequence ID" value="TDK58290.1"/>
    <property type="molecule type" value="Genomic_DNA"/>
</dbReference>
<protein>
    <submittedName>
        <fullName evidence="4">Uncharacterized protein</fullName>
    </submittedName>
</protein>
<evidence type="ECO:0000256" key="2">
    <source>
        <dbReference type="SAM" id="Phobius"/>
    </source>
</evidence>
<evidence type="ECO:0000313" key="5">
    <source>
        <dbReference type="Proteomes" id="UP000295132"/>
    </source>
</evidence>
<dbReference type="Proteomes" id="UP000295132">
    <property type="component" value="Unassembled WGS sequence"/>
</dbReference>
<keyword evidence="2" id="KW-0812">Transmembrane</keyword>
<feature type="region of interest" description="Disordered" evidence="1">
    <location>
        <begin position="1"/>
        <end position="25"/>
    </location>
</feature>
<reference evidence="3" key="2">
    <citation type="submission" date="2023-08" db="EMBL/GenBank/DDBJ databases">
        <title>Nitrogen cycling bacteria in agricultural field soils.</title>
        <authorList>
            <person name="Jang J."/>
        </authorList>
    </citation>
    <scope>NUCLEOTIDE SEQUENCE</scope>
    <source>
        <strain evidence="3">PS3-36</strain>
    </source>
</reference>
<keyword evidence="6" id="KW-1185">Reference proteome</keyword>
<evidence type="ECO:0000256" key="1">
    <source>
        <dbReference type="SAM" id="MobiDB-lite"/>
    </source>
</evidence>
<evidence type="ECO:0000313" key="4">
    <source>
        <dbReference type="EMBL" id="TDK58290.1"/>
    </source>
</evidence>